<comment type="caution">
    <text evidence="3">The sequence shown here is derived from an EMBL/GenBank/DDBJ whole genome shotgun (WGS) entry which is preliminary data.</text>
</comment>
<evidence type="ECO:0000313" key="4">
    <source>
        <dbReference type="Proteomes" id="UP000076552"/>
    </source>
</evidence>
<accession>A0A166VVP1</accession>
<dbReference type="AlphaFoldDB" id="A0A166VVP1"/>
<keyword evidence="1" id="KW-0732">Signal</keyword>
<feature type="non-terminal residue" evidence="3">
    <location>
        <position position="1"/>
    </location>
</feature>
<dbReference type="PANTHER" id="PTHR37945:SF1">
    <property type="entry name" value="EXTRACELLULAR TUNGSTATE BINDING PROTEIN"/>
    <property type="match status" value="1"/>
</dbReference>
<dbReference type="InterPro" id="IPR024370">
    <property type="entry name" value="PBP_domain"/>
</dbReference>
<sequence>LCLFLTETCATHLMLSSRMRLLCAAIFSLTSTIVSAVEPREIYDGGYNSTTSPLLLRISNGGAGQSGLVKALADAFIQESVDNGSSPFRVGWVLGDTTFSIKYLQSGDADVGITYSVAAEKNAGNQGIADPKTYYIFRDHFLITGPPENPAKVNSSMDILTLFAQVFEAADIANTTIPTRFLSRYDKSATNIKESELWLGIGQVPWATPYTTWYHQYIAFPIQALTAAIRLKEYTLTDRGTYLSLDKALANQTVVYKAATDNETDLLLNPAHLLVGRKAKNLTIAYQFANWCVAQNGQKVITDFEKNGEQLYSGAP</sequence>
<dbReference type="EMBL" id="LFIV01000027">
    <property type="protein sequence ID" value="KZL75002.1"/>
    <property type="molecule type" value="Genomic_DNA"/>
</dbReference>
<dbReference type="Gene3D" id="3.40.190.10">
    <property type="entry name" value="Periplasmic binding protein-like II"/>
    <property type="match status" value="2"/>
</dbReference>
<dbReference type="InterPro" id="IPR052738">
    <property type="entry name" value="ABC-Tungstate_binding"/>
</dbReference>
<dbReference type="PANTHER" id="PTHR37945">
    <property type="entry name" value="EXTRACELLULAR TUNGSTATE BINDING PROTEIN"/>
    <property type="match status" value="1"/>
</dbReference>
<evidence type="ECO:0000313" key="3">
    <source>
        <dbReference type="EMBL" id="KZL75002.1"/>
    </source>
</evidence>
<gene>
    <name evidence="3" type="ORF">CT0861_00876</name>
</gene>
<name>A0A166VVP1_9PEZI</name>
<feature type="chain" id="PRO_5007881466" evidence="1">
    <location>
        <begin position="37"/>
        <end position="316"/>
    </location>
</feature>
<dbReference type="STRING" id="708197.A0A166VVP1"/>
<dbReference type="Proteomes" id="UP000076552">
    <property type="component" value="Unassembled WGS sequence"/>
</dbReference>
<keyword evidence="4" id="KW-1185">Reference proteome</keyword>
<organism evidence="3 4">
    <name type="scientific">Colletotrichum tofieldiae</name>
    <dbReference type="NCBI Taxonomy" id="708197"/>
    <lineage>
        <taxon>Eukaryota</taxon>
        <taxon>Fungi</taxon>
        <taxon>Dikarya</taxon>
        <taxon>Ascomycota</taxon>
        <taxon>Pezizomycotina</taxon>
        <taxon>Sordariomycetes</taxon>
        <taxon>Hypocreomycetidae</taxon>
        <taxon>Glomerellales</taxon>
        <taxon>Glomerellaceae</taxon>
        <taxon>Colletotrichum</taxon>
        <taxon>Colletotrichum spaethianum species complex</taxon>
    </lineage>
</organism>
<evidence type="ECO:0000259" key="2">
    <source>
        <dbReference type="Pfam" id="PF12849"/>
    </source>
</evidence>
<protein>
    <submittedName>
        <fullName evidence="3">Extracellular tungstate binding protein</fullName>
    </submittedName>
</protein>
<reference evidence="3 4" key="1">
    <citation type="submission" date="2015-06" db="EMBL/GenBank/DDBJ databases">
        <title>Survival trade-offs in plant roots during colonization by closely related pathogenic and mutualistic fungi.</title>
        <authorList>
            <person name="Hacquard S."/>
            <person name="Kracher B."/>
            <person name="Hiruma K."/>
            <person name="Weinman A."/>
            <person name="Muench P."/>
            <person name="Garrido Oter R."/>
            <person name="Ver Loren van Themaat E."/>
            <person name="Dallerey J.-F."/>
            <person name="Damm U."/>
            <person name="Henrissat B."/>
            <person name="Lespinet O."/>
            <person name="Thon M."/>
            <person name="Kemen E."/>
            <person name="McHardy A.C."/>
            <person name="Schulze-Lefert P."/>
            <person name="O'Connell R.J."/>
        </authorList>
    </citation>
    <scope>NUCLEOTIDE SEQUENCE [LARGE SCALE GENOMIC DNA]</scope>
    <source>
        <strain evidence="3 4">0861</strain>
    </source>
</reference>
<feature type="signal peptide" evidence="1">
    <location>
        <begin position="1"/>
        <end position="36"/>
    </location>
</feature>
<dbReference type="Pfam" id="PF12849">
    <property type="entry name" value="PBP_like_2"/>
    <property type="match status" value="1"/>
</dbReference>
<proteinExistence type="predicted"/>
<evidence type="ECO:0000256" key="1">
    <source>
        <dbReference type="SAM" id="SignalP"/>
    </source>
</evidence>
<dbReference type="SUPFAM" id="SSF53850">
    <property type="entry name" value="Periplasmic binding protein-like II"/>
    <property type="match status" value="1"/>
</dbReference>
<feature type="domain" description="PBP" evidence="2">
    <location>
        <begin position="50"/>
        <end position="294"/>
    </location>
</feature>